<organism evidence="1 2">
    <name type="scientific">Kryptobacter tengchongensis</name>
    <dbReference type="NCBI Taxonomy" id="1643429"/>
    <lineage>
        <taxon>Bacteria</taxon>
        <taxon>Pseudomonadati</taxon>
        <taxon>Candidatus Kryptoniota</taxon>
        <taxon>Candidatus Kryptobacter</taxon>
    </lineage>
</organism>
<evidence type="ECO:0000313" key="1">
    <source>
        <dbReference type="EMBL" id="CUS98766.1"/>
    </source>
</evidence>
<dbReference type="AlphaFoldDB" id="A0A916PB97"/>
<dbReference type="EMBL" id="CZVV01000020">
    <property type="protein sequence ID" value="CUS98766.1"/>
    <property type="molecule type" value="Genomic_DNA"/>
</dbReference>
<evidence type="ECO:0000313" key="2">
    <source>
        <dbReference type="Proteomes" id="UP000243105"/>
    </source>
</evidence>
<reference evidence="1 2" key="1">
    <citation type="submission" date="2015-11" db="EMBL/GenBank/DDBJ databases">
        <authorList>
            <person name="Varghese N."/>
        </authorList>
    </citation>
    <scope>NUCLEOTIDE SEQUENCE [LARGE SCALE GENOMIC DNA]</scope>
    <source>
        <strain evidence="1 2">JGI-25</strain>
    </source>
</reference>
<feature type="non-terminal residue" evidence="1">
    <location>
        <position position="1"/>
    </location>
</feature>
<dbReference type="Proteomes" id="UP000243105">
    <property type="component" value="Unassembled WGS sequence"/>
</dbReference>
<sequence>VSLRVDILKSEKVCPYCEAEVHLDVENIDVRVWAIVPERPARRRRKRSKEDIDLLAN</sequence>
<protein>
    <submittedName>
        <fullName evidence="1">Uncharacterized protein</fullName>
    </submittedName>
</protein>
<gene>
    <name evidence="1" type="ORF">JGI25_00467</name>
</gene>
<accession>A0A916PB97</accession>
<comment type="caution">
    <text evidence="1">The sequence shown here is derived from an EMBL/GenBank/DDBJ whole genome shotgun (WGS) entry which is preliminary data.</text>
</comment>
<proteinExistence type="predicted"/>
<name>A0A916PB97_KRYT1</name>